<proteinExistence type="predicted"/>
<dbReference type="Proteomes" id="UP000006039">
    <property type="component" value="Unassembled WGS sequence"/>
</dbReference>
<dbReference type="GeneID" id="20342682"/>
<reference evidence="2" key="2">
    <citation type="submission" date="2010-07" db="EMBL/GenBank/DDBJ databases">
        <authorList>
            <consortium name="The Broad Institute Genome Sequencing Platform"/>
            <consortium name="Broad Institute Genome Sequencing Center for Infectious Disease"/>
            <person name="Ma L.-J."/>
            <person name="Dead R."/>
            <person name="Young S."/>
            <person name="Zeng Q."/>
            <person name="Koehrsen M."/>
            <person name="Alvarado L."/>
            <person name="Berlin A."/>
            <person name="Chapman S.B."/>
            <person name="Chen Z."/>
            <person name="Freedman E."/>
            <person name="Gellesch M."/>
            <person name="Goldberg J."/>
            <person name="Griggs A."/>
            <person name="Gujja S."/>
            <person name="Heilman E.R."/>
            <person name="Heiman D."/>
            <person name="Hepburn T."/>
            <person name="Howarth C."/>
            <person name="Jen D."/>
            <person name="Larson L."/>
            <person name="Mehta T."/>
            <person name="Neiman D."/>
            <person name="Pearson M."/>
            <person name="Roberts A."/>
            <person name="Saif S."/>
            <person name="Shea T."/>
            <person name="Shenoy N."/>
            <person name="Sisk P."/>
            <person name="Stolte C."/>
            <person name="Sykes S."/>
            <person name="Walk T."/>
            <person name="White J."/>
            <person name="Yandava C."/>
            <person name="Haas B."/>
            <person name="Nusbaum C."/>
            <person name="Birren B."/>
        </authorList>
    </citation>
    <scope>NUCLEOTIDE SEQUENCE</scope>
    <source>
        <strain evidence="2">R3-111a-1</strain>
    </source>
</reference>
<feature type="chain" id="PRO_5015094225" description="Secreted protein" evidence="1">
    <location>
        <begin position="26"/>
        <end position="78"/>
    </location>
</feature>
<organism evidence="2">
    <name type="scientific">Gaeumannomyces tritici (strain R3-111a-1)</name>
    <name type="common">Wheat and barley take-all root rot fungus</name>
    <name type="synonym">Gaeumannomyces graminis var. tritici</name>
    <dbReference type="NCBI Taxonomy" id="644352"/>
    <lineage>
        <taxon>Eukaryota</taxon>
        <taxon>Fungi</taxon>
        <taxon>Dikarya</taxon>
        <taxon>Ascomycota</taxon>
        <taxon>Pezizomycotina</taxon>
        <taxon>Sordariomycetes</taxon>
        <taxon>Sordariomycetidae</taxon>
        <taxon>Magnaporthales</taxon>
        <taxon>Magnaporthaceae</taxon>
        <taxon>Gaeumannomyces</taxon>
    </lineage>
</organism>
<sequence>MSRRLERRLHGFFFFFLFADAPGLATGTGWRAVRGVSGRGHEAIQALLRTGGRPYGKTVLLNALHLRVQHVEACLLMM</sequence>
<reference evidence="2" key="3">
    <citation type="submission" date="2010-09" db="EMBL/GenBank/DDBJ databases">
        <title>Annotation of Gaeumannomyces graminis var. tritici R3-111a-1.</title>
        <authorList>
            <consortium name="The Broad Institute Genome Sequencing Platform"/>
            <person name="Ma L.-J."/>
            <person name="Dead R."/>
            <person name="Young S.K."/>
            <person name="Zeng Q."/>
            <person name="Gargeya S."/>
            <person name="Fitzgerald M."/>
            <person name="Haas B."/>
            <person name="Abouelleil A."/>
            <person name="Alvarado L."/>
            <person name="Arachchi H.M."/>
            <person name="Berlin A."/>
            <person name="Brown A."/>
            <person name="Chapman S.B."/>
            <person name="Chen Z."/>
            <person name="Dunbar C."/>
            <person name="Freedman E."/>
            <person name="Gearin G."/>
            <person name="Gellesch M."/>
            <person name="Goldberg J."/>
            <person name="Griggs A."/>
            <person name="Gujja S."/>
            <person name="Heiman D."/>
            <person name="Howarth C."/>
            <person name="Larson L."/>
            <person name="Lui A."/>
            <person name="MacDonald P.J.P."/>
            <person name="Mehta T."/>
            <person name="Montmayeur A."/>
            <person name="Murphy C."/>
            <person name="Neiman D."/>
            <person name="Pearson M."/>
            <person name="Priest M."/>
            <person name="Roberts A."/>
            <person name="Saif S."/>
            <person name="Shea T."/>
            <person name="Shenoy N."/>
            <person name="Sisk P."/>
            <person name="Stolte C."/>
            <person name="Sykes S."/>
            <person name="Yandava C."/>
            <person name="Wortman J."/>
            <person name="Nusbaum C."/>
            <person name="Birren B."/>
        </authorList>
    </citation>
    <scope>NUCLEOTIDE SEQUENCE</scope>
    <source>
        <strain evidence="2">R3-111a-1</strain>
    </source>
</reference>
<protein>
    <recommendedName>
        <fullName evidence="5">Secreted protein</fullName>
    </recommendedName>
</protein>
<accession>J3NLS4</accession>
<feature type="signal peptide" evidence="1">
    <location>
        <begin position="1"/>
        <end position="25"/>
    </location>
</feature>
<name>J3NLS4_GAET3</name>
<gene>
    <name evidence="3" type="primary">20342682</name>
    <name evidence="2" type="ORF">GGTG_02224</name>
</gene>
<keyword evidence="1" id="KW-0732">Signal</keyword>
<evidence type="ECO:0000313" key="2">
    <source>
        <dbReference type="EMBL" id="EJT82250.1"/>
    </source>
</evidence>
<dbReference type="RefSeq" id="XP_009218259.1">
    <property type="nucleotide sequence ID" value="XM_009219995.1"/>
</dbReference>
<reference evidence="4" key="1">
    <citation type="submission" date="2010-07" db="EMBL/GenBank/DDBJ databases">
        <title>The genome sequence of Gaeumannomyces graminis var. tritici strain R3-111a-1.</title>
        <authorList>
            <consortium name="The Broad Institute Genome Sequencing Platform"/>
            <person name="Ma L.-J."/>
            <person name="Dead R."/>
            <person name="Young S."/>
            <person name="Zeng Q."/>
            <person name="Koehrsen M."/>
            <person name="Alvarado L."/>
            <person name="Berlin A."/>
            <person name="Chapman S.B."/>
            <person name="Chen Z."/>
            <person name="Freedman E."/>
            <person name="Gellesch M."/>
            <person name="Goldberg J."/>
            <person name="Griggs A."/>
            <person name="Gujja S."/>
            <person name="Heilman E.R."/>
            <person name="Heiman D."/>
            <person name="Hepburn T."/>
            <person name="Howarth C."/>
            <person name="Jen D."/>
            <person name="Larson L."/>
            <person name="Mehta T."/>
            <person name="Neiman D."/>
            <person name="Pearson M."/>
            <person name="Roberts A."/>
            <person name="Saif S."/>
            <person name="Shea T."/>
            <person name="Shenoy N."/>
            <person name="Sisk P."/>
            <person name="Stolte C."/>
            <person name="Sykes S."/>
            <person name="Walk T."/>
            <person name="White J."/>
            <person name="Yandava C."/>
            <person name="Haas B."/>
            <person name="Nusbaum C."/>
            <person name="Birren B."/>
        </authorList>
    </citation>
    <scope>NUCLEOTIDE SEQUENCE [LARGE SCALE GENOMIC DNA]</scope>
    <source>
        <strain evidence="4">R3-111a-1</strain>
    </source>
</reference>
<dbReference type="VEuPathDB" id="FungiDB:GGTG_02224"/>
<keyword evidence="4" id="KW-1185">Reference proteome</keyword>
<dbReference type="EnsemblFungi" id="EJT82250">
    <property type="protein sequence ID" value="EJT82250"/>
    <property type="gene ID" value="GGTG_02224"/>
</dbReference>
<evidence type="ECO:0000313" key="4">
    <source>
        <dbReference type="Proteomes" id="UP000006039"/>
    </source>
</evidence>
<evidence type="ECO:0008006" key="5">
    <source>
        <dbReference type="Google" id="ProtNLM"/>
    </source>
</evidence>
<reference evidence="3" key="4">
    <citation type="journal article" date="2015" name="G3 (Bethesda)">
        <title>Genome sequences of three phytopathogenic species of the Magnaporthaceae family of fungi.</title>
        <authorList>
            <person name="Okagaki L.H."/>
            <person name="Nunes C.C."/>
            <person name="Sailsbery J."/>
            <person name="Clay B."/>
            <person name="Brown D."/>
            <person name="John T."/>
            <person name="Oh Y."/>
            <person name="Young N."/>
            <person name="Fitzgerald M."/>
            <person name="Haas B.J."/>
            <person name="Zeng Q."/>
            <person name="Young S."/>
            <person name="Adiconis X."/>
            <person name="Fan L."/>
            <person name="Levin J.Z."/>
            <person name="Mitchell T.K."/>
            <person name="Okubara P.A."/>
            <person name="Farman M.L."/>
            <person name="Kohn L.M."/>
            <person name="Birren B."/>
            <person name="Ma L.-J."/>
            <person name="Dean R.A."/>
        </authorList>
    </citation>
    <scope>NUCLEOTIDE SEQUENCE</scope>
    <source>
        <strain evidence="3">R3-111a-1</strain>
    </source>
</reference>
<reference evidence="3" key="5">
    <citation type="submission" date="2018-04" db="UniProtKB">
        <authorList>
            <consortium name="EnsemblFungi"/>
        </authorList>
    </citation>
    <scope>IDENTIFICATION</scope>
    <source>
        <strain evidence="3">R3-111a-1</strain>
    </source>
</reference>
<dbReference type="HOGENOM" id="CLU_2622158_0_0_1"/>
<dbReference type="AlphaFoldDB" id="J3NLS4"/>
<evidence type="ECO:0000256" key="1">
    <source>
        <dbReference type="SAM" id="SignalP"/>
    </source>
</evidence>
<dbReference type="EMBL" id="GL385395">
    <property type="protein sequence ID" value="EJT82250.1"/>
    <property type="molecule type" value="Genomic_DNA"/>
</dbReference>
<evidence type="ECO:0000313" key="3">
    <source>
        <dbReference type="EnsemblFungi" id="EJT82250"/>
    </source>
</evidence>